<dbReference type="Gene3D" id="2.40.30.170">
    <property type="match status" value="1"/>
</dbReference>
<reference evidence="6" key="1">
    <citation type="submission" date="2020-04" db="EMBL/GenBank/DDBJ databases">
        <authorList>
            <person name="Zhang T."/>
        </authorList>
    </citation>
    <scope>NUCLEOTIDE SEQUENCE</scope>
    <source>
        <strain evidence="6">HKST-UBA01</strain>
    </source>
</reference>
<evidence type="ECO:0000256" key="1">
    <source>
        <dbReference type="ARBA" id="ARBA00009477"/>
    </source>
</evidence>
<evidence type="ECO:0000259" key="5">
    <source>
        <dbReference type="Pfam" id="PF25989"/>
    </source>
</evidence>
<dbReference type="Pfam" id="PF25973">
    <property type="entry name" value="BSH_CzcB"/>
    <property type="match status" value="1"/>
</dbReference>
<dbReference type="InterPro" id="IPR006143">
    <property type="entry name" value="RND_pump_MFP"/>
</dbReference>
<evidence type="ECO:0000313" key="6">
    <source>
        <dbReference type="EMBL" id="MCA9729727.1"/>
    </source>
</evidence>
<dbReference type="Gene3D" id="1.10.287.470">
    <property type="entry name" value="Helix hairpin bin"/>
    <property type="match status" value="1"/>
</dbReference>
<dbReference type="InterPro" id="IPR058637">
    <property type="entry name" value="YknX-like_C"/>
</dbReference>
<dbReference type="GO" id="GO:1990281">
    <property type="term" value="C:efflux pump complex"/>
    <property type="evidence" value="ECO:0007669"/>
    <property type="project" value="TreeGrafter"/>
</dbReference>
<feature type="domain" description="YknX-like C-terminal permuted SH3-like" evidence="5">
    <location>
        <begin position="245"/>
        <end position="310"/>
    </location>
</feature>
<dbReference type="GO" id="GO:0015562">
    <property type="term" value="F:efflux transmembrane transporter activity"/>
    <property type="evidence" value="ECO:0007669"/>
    <property type="project" value="TreeGrafter"/>
</dbReference>
<dbReference type="Pfam" id="PF25954">
    <property type="entry name" value="Beta-barrel_RND_2"/>
    <property type="match status" value="1"/>
</dbReference>
<comment type="similarity">
    <text evidence="1">Belongs to the membrane fusion protein (MFP) (TC 8.A.1) family.</text>
</comment>
<protein>
    <submittedName>
        <fullName evidence="6">Efflux RND transporter periplasmic adaptor subunit</fullName>
    </submittedName>
</protein>
<reference evidence="6" key="2">
    <citation type="journal article" date="2021" name="Microbiome">
        <title>Successional dynamics and alternative stable states in a saline activated sludge microbial community over 9 years.</title>
        <authorList>
            <person name="Wang Y."/>
            <person name="Ye J."/>
            <person name="Ju F."/>
            <person name="Liu L."/>
            <person name="Boyd J.A."/>
            <person name="Deng Y."/>
            <person name="Parks D.H."/>
            <person name="Jiang X."/>
            <person name="Yin X."/>
            <person name="Woodcroft B.J."/>
            <person name="Tyson G.W."/>
            <person name="Hugenholtz P."/>
            <person name="Polz M.F."/>
            <person name="Zhang T."/>
        </authorList>
    </citation>
    <scope>NUCLEOTIDE SEQUENCE</scope>
    <source>
        <strain evidence="6">HKST-UBA01</strain>
    </source>
</reference>
<name>A0A956M410_UNCEI</name>
<feature type="coiled-coil region" evidence="2">
    <location>
        <begin position="35"/>
        <end position="107"/>
    </location>
</feature>
<dbReference type="SUPFAM" id="SSF111369">
    <property type="entry name" value="HlyD-like secretion proteins"/>
    <property type="match status" value="1"/>
</dbReference>
<dbReference type="PANTHER" id="PTHR30469">
    <property type="entry name" value="MULTIDRUG RESISTANCE PROTEIN MDTA"/>
    <property type="match status" value="1"/>
</dbReference>
<evidence type="ECO:0000259" key="3">
    <source>
        <dbReference type="Pfam" id="PF25954"/>
    </source>
</evidence>
<dbReference type="Proteomes" id="UP000697710">
    <property type="component" value="Unassembled WGS sequence"/>
</dbReference>
<dbReference type="PANTHER" id="PTHR30469:SF15">
    <property type="entry name" value="HLYD FAMILY OF SECRETION PROTEINS"/>
    <property type="match status" value="1"/>
</dbReference>
<dbReference type="InterPro" id="IPR058792">
    <property type="entry name" value="Beta-barrel_RND_2"/>
</dbReference>
<evidence type="ECO:0000259" key="4">
    <source>
        <dbReference type="Pfam" id="PF25973"/>
    </source>
</evidence>
<keyword evidence="2" id="KW-0175">Coiled coil</keyword>
<dbReference type="NCBIfam" id="TIGR01730">
    <property type="entry name" value="RND_mfp"/>
    <property type="match status" value="1"/>
</dbReference>
<proteinExistence type="inferred from homology"/>
<feature type="domain" description="CzcB-like barrel-sandwich hybrid" evidence="4">
    <location>
        <begin position="3"/>
        <end position="133"/>
    </location>
</feature>
<dbReference type="InterPro" id="IPR058647">
    <property type="entry name" value="BSH_CzcB-like"/>
</dbReference>
<dbReference type="EMBL" id="JAGQHR010000817">
    <property type="protein sequence ID" value="MCA9729727.1"/>
    <property type="molecule type" value="Genomic_DNA"/>
</dbReference>
<dbReference type="Pfam" id="PF25989">
    <property type="entry name" value="YknX_C"/>
    <property type="match status" value="1"/>
</dbReference>
<feature type="domain" description="CusB-like beta-barrel" evidence="3">
    <location>
        <begin position="157"/>
        <end position="229"/>
    </location>
</feature>
<feature type="non-terminal residue" evidence="6">
    <location>
        <position position="1"/>
    </location>
</feature>
<sequence>SKAAIGAKIIGRVMELAVDEGDTVRAGEIVARLDSRDLEAAVQQAEARLNEATARAADARRVKAREEQIFQAGASFQQALDEAATQLAIAEAQVQTAQAALDAARAQLAYATIRAPIDGVVIERNIEVGEMVAPGGFTSQQSSGAILRIADPTSLEVEADINESYIARLTRGQPAIIRIDAVPDAEYHGELRQIVPTADRQKAVVEVKVTIDDRDNRLVPDMSCSVTFVERDQEPAGTLAKPVVLIPESAVLQSGSAAFVFEVRGNRLRRVPVVLGERRDSDVVVTSGLSGGETIVREGVDGLRDGKAVRTKA</sequence>
<comment type="caution">
    <text evidence="6">The sequence shown here is derived from an EMBL/GenBank/DDBJ whole genome shotgun (WGS) entry which is preliminary data.</text>
</comment>
<evidence type="ECO:0000313" key="7">
    <source>
        <dbReference type="Proteomes" id="UP000697710"/>
    </source>
</evidence>
<accession>A0A956M410</accession>
<organism evidence="6 7">
    <name type="scientific">Eiseniibacteriota bacterium</name>
    <dbReference type="NCBI Taxonomy" id="2212470"/>
    <lineage>
        <taxon>Bacteria</taxon>
        <taxon>Candidatus Eiseniibacteriota</taxon>
    </lineage>
</organism>
<evidence type="ECO:0000256" key="2">
    <source>
        <dbReference type="SAM" id="Coils"/>
    </source>
</evidence>
<dbReference type="Gene3D" id="2.40.50.100">
    <property type="match status" value="1"/>
</dbReference>
<dbReference type="Gene3D" id="2.40.420.20">
    <property type="match status" value="1"/>
</dbReference>
<dbReference type="AlphaFoldDB" id="A0A956M410"/>
<gene>
    <name evidence="6" type="ORF">KC729_18740</name>
</gene>